<dbReference type="Gene3D" id="3.30.710.10">
    <property type="entry name" value="Potassium Channel Kv1.1, Chain A"/>
    <property type="match status" value="1"/>
</dbReference>
<comment type="caution">
    <text evidence="3">The sequence shown here is derived from an EMBL/GenBank/DDBJ whole genome shotgun (WGS) entry which is preliminary data.</text>
</comment>
<dbReference type="PROSITE" id="PS51886">
    <property type="entry name" value="TLDC"/>
    <property type="match status" value="1"/>
</dbReference>
<accession>A0A2Z6RBC1</accession>
<dbReference type="PANTHER" id="PTHR46306:SF1">
    <property type="entry name" value="BTB_POZ DOMAIN-CONTAINING PROTEIN 9"/>
    <property type="match status" value="1"/>
</dbReference>
<dbReference type="InterPro" id="IPR000210">
    <property type="entry name" value="BTB/POZ_dom"/>
</dbReference>
<gene>
    <name evidence="3" type="ORF">RclHR1_01680019</name>
</gene>
<dbReference type="PROSITE" id="PS50097">
    <property type="entry name" value="BTB"/>
    <property type="match status" value="1"/>
</dbReference>
<evidence type="ECO:0008006" key="5">
    <source>
        <dbReference type="Google" id="ProtNLM"/>
    </source>
</evidence>
<proteinExistence type="predicted"/>
<organism evidence="3 4">
    <name type="scientific">Rhizophagus clarus</name>
    <dbReference type="NCBI Taxonomy" id="94130"/>
    <lineage>
        <taxon>Eukaryota</taxon>
        <taxon>Fungi</taxon>
        <taxon>Fungi incertae sedis</taxon>
        <taxon>Mucoromycota</taxon>
        <taxon>Glomeromycotina</taxon>
        <taxon>Glomeromycetes</taxon>
        <taxon>Glomerales</taxon>
        <taxon>Glomeraceae</taxon>
        <taxon>Rhizophagus</taxon>
    </lineage>
</organism>
<feature type="domain" description="BTB" evidence="1">
    <location>
        <begin position="23"/>
        <end position="96"/>
    </location>
</feature>
<evidence type="ECO:0000313" key="4">
    <source>
        <dbReference type="Proteomes" id="UP000247702"/>
    </source>
</evidence>
<dbReference type="InterPro" id="IPR006571">
    <property type="entry name" value="TLDc_dom"/>
</dbReference>
<name>A0A2Z6RBC1_9GLOM</name>
<dbReference type="GO" id="GO:0005737">
    <property type="term" value="C:cytoplasm"/>
    <property type="evidence" value="ECO:0007669"/>
    <property type="project" value="TreeGrafter"/>
</dbReference>
<dbReference type="EMBL" id="BEXD01000757">
    <property type="protein sequence ID" value="GBB89948.1"/>
    <property type="molecule type" value="Genomic_DNA"/>
</dbReference>
<keyword evidence="4" id="KW-1185">Reference proteome</keyword>
<dbReference type="AlphaFoldDB" id="A0A2Z6RBC1"/>
<feature type="domain" description="TLDc" evidence="2">
    <location>
        <begin position="296"/>
        <end position="468"/>
    </location>
</feature>
<sequence>MFINKYSLLSQNLLGTLNDDEYYDIAIEVGNDPDIKTFRAHMVILSCRSPYLRRILLANKNQCTDDTVHIKLPNILPEIFQLILRYIYGGNLVLENLDISSVIKILVAVNMLGLQELVPVLQSFLISRNPTFLEQNFNLIFQTCFENDSFLDLQNFCVNLLSKNPVKVFNLLNLSSITEKSLISLIRHENLQISVVQVWNHVLKWGLSNNSEISSDLSNFSNDDFNALKDTLKSCIPFIKFFELSSKEFLNNVLPYRQVLPEDLYIDLLKLFLNCNYRPTESQIIKRFCLNNFESKIITIKHIELIMKWIDKLEIMDKLKTLYEFNLIFRGSRDGFTPEKFHEICDNKFPTITIIKVKDSNEILGGYNPIEWKTEFCFGHTKDSFIFSFMNKENIIDFILSRVQNEKQAINFYSRYGPSFGNGDLIIYGGSEHTFNNYANYCKKLSYEKQIRQSEKFSVEDYEIFQIKKFSFKNDTKNIIITDDTDILQSTFSEENSD</sequence>
<dbReference type="SUPFAM" id="SSF54695">
    <property type="entry name" value="POZ domain"/>
    <property type="match status" value="1"/>
</dbReference>
<dbReference type="Proteomes" id="UP000247702">
    <property type="component" value="Unassembled WGS sequence"/>
</dbReference>
<dbReference type="SMART" id="SM00584">
    <property type="entry name" value="TLDc"/>
    <property type="match status" value="1"/>
</dbReference>
<reference evidence="3 4" key="1">
    <citation type="submission" date="2017-11" db="EMBL/GenBank/DDBJ databases">
        <title>The genome of Rhizophagus clarus HR1 reveals common genetic basis of auxotrophy among arbuscular mycorrhizal fungi.</title>
        <authorList>
            <person name="Kobayashi Y."/>
        </authorList>
    </citation>
    <scope>NUCLEOTIDE SEQUENCE [LARGE SCALE GENOMIC DNA]</scope>
    <source>
        <strain evidence="3 4">HR1</strain>
    </source>
</reference>
<evidence type="ECO:0000259" key="2">
    <source>
        <dbReference type="PROSITE" id="PS51886"/>
    </source>
</evidence>
<dbReference type="Pfam" id="PF00651">
    <property type="entry name" value="BTB"/>
    <property type="match status" value="1"/>
</dbReference>
<dbReference type="InterPro" id="IPR011333">
    <property type="entry name" value="SKP1/BTB/POZ_sf"/>
</dbReference>
<evidence type="ECO:0000259" key="1">
    <source>
        <dbReference type="PROSITE" id="PS50097"/>
    </source>
</evidence>
<dbReference type="Pfam" id="PF07534">
    <property type="entry name" value="TLD"/>
    <property type="match status" value="1"/>
</dbReference>
<evidence type="ECO:0000313" key="3">
    <source>
        <dbReference type="EMBL" id="GBB89948.1"/>
    </source>
</evidence>
<dbReference type="SMART" id="SM00225">
    <property type="entry name" value="BTB"/>
    <property type="match status" value="1"/>
</dbReference>
<dbReference type="PANTHER" id="PTHR46306">
    <property type="entry name" value="BTB/POZ DOMAIN-CONTAINING PROTEIN 9"/>
    <property type="match status" value="1"/>
</dbReference>
<dbReference type="InterPro" id="IPR052407">
    <property type="entry name" value="BTB_POZ_domain_cont_9"/>
</dbReference>
<protein>
    <recommendedName>
        <fullName evidence="5">BTB domain-containing protein</fullName>
    </recommendedName>
</protein>
<dbReference type="CDD" id="cd18186">
    <property type="entry name" value="BTB_POZ_ZBTB_KLHL-like"/>
    <property type="match status" value="1"/>
</dbReference>